<dbReference type="Gene3D" id="3.30.70.270">
    <property type="match status" value="1"/>
</dbReference>
<dbReference type="PROSITE" id="PS50887">
    <property type="entry name" value="GGDEF"/>
    <property type="match status" value="1"/>
</dbReference>
<dbReference type="InterPro" id="IPR000160">
    <property type="entry name" value="GGDEF_dom"/>
</dbReference>
<dbReference type="PANTHER" id="PTHR45138">
    <property type="entry name" value="REGULATORY COMPONENTS OF SENSORY TRANSDUCTION SYSTEM"/>
    <property type="match status" value="1"/>
</dbReference>
<feature type="compositionally biased region" description="Low complexity" evidence="1">
    <location>
        <begin position="18"/>
        <end position="40"/>
    </location>
</feature>
<proteinExistence type="predicted"/>
<dbReference type="CDD" id="cd01949">
    <property type="entry name" value="GGDEF"/>
    <property type="match status" value="1"/>
</dbReference>
<protein>
    <recommendedName>
        <fullName evidence="3">GGDEF domain-containing protein</fullName>
    </recommendedName>
</protein>
<gene>
    <name evidence="4" type="ORF">GCM10009839_17400</name>
</gene>
<dbReference type="PANTHER" id="PTHR45138:SF9">
    <property type="entry name" value="DIGUANYLATE CYCLASE DGCM-RELATED"/>
    <property type="match status" value="1"/>
</dbReference>
<feature type="transmembrane region" description="Helical" evidence="2">
    <location>
        <begin position="112"/>
        <end position="130"/>
    </location>
</feature>
<evidence type="ECO:0000259" key="3">
    <source>
        <dbReference type="PROSITE" id="PS50887"/>
    </source>
</evidence>
<evidence type="ECO:0000256" key="1">
    <source>
        <dbReference type="SAM" id="MobiDB-lite"/>
    </source>
</evidence>
<feature type="domain" description="GGDEF" evidence="3">
    <location>
        <begin position="301"/>
        <end position="431"/>
    </location>
</feature>
<dbReference type="InterPro" id="IPR043128">
    <property type="entry name" value="Rev_trsase/Diguanyl_cyclase"/>
</dbReference>
<dbReference type="EMBL" id="BAAAQN010000007">
    <property type="protein sequence ID" value="GAA2021055.1"/>
    <property type="molecule type" value="Genomic_DNA"/>
</dbReference>
<evidence type="ECO:0000256" key="2">
    <source>
        <dbReference type="SAM" id="Phobius"/>
    </source>
</evidence>
<feature type="transmembrane region" description="Helical" evidence="2">
    <location>
        <begin position="190"/>
        <end position="207"/>
    </location>
</feature>
<dbReference type="SUPFAM" id="SSF55073">
    <property type="entry name" value="Nucleotide cyclase"/>
    <property type="match status" value="1"/>
</dbReference>
<reference evidence="5" key="1">
    <citation type="journal article" date="2019" name="Int. J. Syst. Evol. Microbiol.">
        <title>The Global Catalogue of Microorganisms (GCM) 10K type strain sequencing project: providing services to taxonomists for standard genome sequencing and annotation.</title>
        <authorList>
            <consortium name="The Broad Institute Genomics Platform"/>
            <consortium name="The Broad Institute Genome Sequencing Center for Infectious Disease"/>
            <person name="Wu L."/>
            <person name="Ma J."/>
        </authorList>
    </citation>
    <scope>NUCLEOTIDE SEQUENCE [LARGE SCALE GENOMIC DNA]</scope>
    <source>
        <strain evidence="5">JCM 16014</strain>
    </source>
</reference>
<dbReference type="InterPro" id="IPR029787">
    <property type="entry name" value="Nucleotide_cyclase"/>
</dbReference>
<keyword evidence="5" id="KW-1185">Reference proteome</keyword>
<accession>A0ABN2TVL2</accession>
<dbReference type="RefSeq" id="WP_344664995.1">
    <property type="nucleotide sequence ID" value="NZ_BAAAQN010000007.1"/>
</dbReference>
<evidence type="ECO:0000313" key="4">
    <source>
        <dbReference type="EMBL" id="GAA2021055.1"/>
    </source>
</evidence>
<feature type="transmembrane region" description="Helical" evidence="2">
    <location>
        <begin position="212"/>
        <end position="230"/>
    </location>
</feature>
<keyword evidence="2" id="KW-1133">Transmembrane helix</keyword>
<feature type="transmembrane region" description="Helical" evidence="2">
    <location>
        <begin position="236"/>
        <end position="254"/>
    </location>
</feature>
<feature type="region of interest" description="Disordered" evidence="1">
    <location>
        <begin position="1"/>
        <end position="90"/>
    </location>
</feature>
<name>A0ABN2TVL2_9ACTN</name>
<dbReference type="Proteomes" id="UP001500751">
    <property type="component" value="Unassembled WGS sequence"/>
</dbReference>
<dbReference type="InterPro" id="IPR050469">
    <property type="entry name" value="Diguanylate_Cyclase"/>
</dbReference>
<dbReference type="SMART" id="SM00267">
    <property type="entry name" value="GGDEF"/>
    <property type="match status" value="1"/>
</dbReference>
<comment type="caution">
    <text evidence="4">The sequence shown here is derived from an EMBL/GenBank/DDBJ whole genome shotgun (WGS) entry which is preliminary data.</text>
</comment>
<dbReference type="Pfam" id="PF00990">
    <property type="entry name" value="GGDEF"/>
    <property type="match status" value="1"/>
</dbReference>
<keyword evidence="2" id="KW-0472">Membrane</keyword>
<evidence type="ECO:0000313" key="5">
    <source>
        <dbReference type="Proteomes" id="UP001500751"/>
    </source>
</evidence>
<sequence>MSADRRPFSSPYEDDSSEPAAPATPSAGADPAPAEASAPPTDRSATSPGSPDSPNAPNSTDPGSPRASAPTPNRPRSWPRRRPRPPDPSVTVLWERSEQENRRFATRFAGQLLLIGAGLGVVLTLFLGVQQGAFSLSWWGFMGACALAGTWGLVYILLPGPAPDPVLQATPAASALLITATMALNHSNAADGMLLLTWPVLFAAYLLPRRTAYWTLAIVIGCLTVVLGQGTGPGRFAAWVEVTASVALTLVVILQVRAQADRLKEVLAEQARTDPLTGLGNRRAFDEAFEREIARQRRTRTPLSLLAVDVDHFKRVNDTWGHAAGDEALSALGDLLPRLVRAGDIVGRIGGEEFAVLMPNCSHRQALVRADSLRAEISAVSRTWAHQVTVSVGVATLPESAETMTDLVVAADLALYAAKEAGRDRISAAPALRPRG</sequence>
<organism evidence="4 5">
    <name type="scientific">Catenulispora yoronensis</name>
    <dbReference type="NCBI Taxonomy" id="450799"/>
    <lineage>
        <taxon>Bacteria</taxon>
        <taxon>Bacillati</taxon>
        <taxon>Actinomycetota</taxon>
        <taxon>Actinomycetes</taxon>
        <taxon>Catenulisporales</taxon>
        <taxon>Catenulisporaceae</taxon>
        <taxon>Catenulispora</taxon>
    </lineage>
</organism>
<feature type="transmembrane region" description="Helical" evidence="2">
    <location>
        <begin position="136"/>
        <end position="158"/>
    </location>
</feature>
<feature type="compositionally biased region" description="Polar residues" evidence="1">
    <location>
        <begin position="43"/>
        <end position="62"/>
    </location>
</feature>
<dbReference type="NCBIfam" id="TIGR00254">
    <property type="entry name" value="GGDEF"/>
    <property type="match status" value="1"/>
</dbReference>
<keyword evidence="2" id="KW-0812">Transmembrane</keyword>